<keyword evidence="4 10" id="KW-0812">Transmembrane</keyword>
<dbReference type="eggNOG" id="ENOG502QSG7">
    <property type="taxonomic scope" value="Eukaryota"/>
</dbReference>
<dbReference type="PANTHER" id="PTHR32261">
    <property type="entry name" value="CALCIUM HOMEOSTASIS MODULATOR PROTEIN"/>
    <property type="match status" value="1"/>
</dbReference>
<protein>
    <submittedName>
        <fullName evidence="11">Uncharacterized protein</fullName>
    </submittedName>
</protein>
<feature type="region of interest" description="Disordered" evidence="9">
    <location>
        <begin position="266"/>
        <end position="292"/>
    </location>
</feature>
<evidence type="ECO:0000256" key="6">
    <source>
        <dbReference type="ARBA" id="ARBA00023065"/>
    </source>
</evidence>
<evidence type="ECO:0000256" key="8">
    <source>
        <dbReference type="ARBA" id="ARBA00023303"/>
    </source>
</evidence>
<gene>
    <name evidence="11" type="ORF">NEMVEDRAFT_v1g203970</name>
</gene>
<keyword evidence="7 10" id="KW-0472">Membrane</keyword>
<dbReference type="EMBL" id="DS469553">
    <property type="protein sequence ID" value="EDO43444.1"/>
    <property type="molecule type" value="Genomic_DNA"/>
</dbReference>
<dbReference type="FunCoup" id="A7RYE0">
    <property type="interactions" value="3"/>
</dbReference>
<dbReference type="HOGENOM" id="CLU_083129_0_0_1"/>
<comment type="similarity">
    <text evidence="2">Belongs to the CALHM family.</text>
</comment>
<feature type="compositionally biased region" description="Basic and acidic residues" evidence="9">
    <location>
        <begin position="266"/>
        <end position="275"/>
    </location>
</feature>
<dbReference type="InParanoid" id="A7RYE0"/>
<dbReference type="TCDB" id="1.A.84.2.1">
    <property type="family name" value="the calcium homeostasis modulator ca(2+) channel (calhm-c) family"/>
</dbReference>
<evidence type="ECO:0000256" key="2">
    <source>
        <dbReference type="ARBA" id="ARBA00008497"/>
    </source>
</evidence>
<evidence type="ECO:0000256" key="5">
    <source>
        <dbReference type="ARBA" id="ARBA00022989"/>
    </source>
</evidence>
<proteinExistence type="inferred from homology"/>
<keyword evidence="3" id="KW-0813">Transport</keyword>
<evidence type="ECO:0000256" key="1">
    <source>
        <dbReference type="ARBA" id="ARBA00004141"/>
    </source>
</evidence>
<evidence type="ECO:0000256" key="7">
    <source>
        <dbReference type="ARBA" id="ARBA00023136"/>
    </source>
</evidence>
<feature type="transmembrane region" description="Helical" evidence="10">
    <location>
        <begin position="61"/>
        <end position="82"/>
    </location>
</feature>
<evidence type="ECO:0000256" key="10">
    <source>
        <dbReference type="SAM" id="Phobius"/>
    </source>
</evidence>
<dbReference type="GO" id="GO:0005886">
    <property type="term" value="C:plasma membrane"/>
    <property type="evidence" value="ECO:0000318"/>
    <property type="project" value="GO_Central"/>
</dbReference>
<keyword evidence="6" id="KW-0406">Ion transport</keyword>
<evidence type="ECO:0000256" key="3">
    <source>
        <dbReference type="ARBA" id="ARBA00022448"/>
    </source>
</evidence>
<dbReference type="Proteomes" id="UP000001593">
    <property type="component" value="Unassembled WGS sequence"/>
</dbReference>
<dbReference type="AlphaFoldDB" id="A7RYE0"/>
<organism evidence="11 12">
    <name type="scientific">Nematostella vectensis</name>
    <name type="common">Starlet sea anemone</name>
    <dbReference type="NCBI Taxonomy" id="45351"/>
    <lineage>
        <taxon>Eukaryota</taxon>
        <taxon>Metazoa</taxon>
        <taxon>Cnidaria</taxon>
        <taxon>Anthozoa</taxon>
        <taxon>Hexacorallia</taxon>
        <taxon>Actiniaria</taxon>
        <taxon>Edwardsiidae</taxon>
        <taxon>Nematostella</taxon>
    </lineage>
</organism>
<sequence length="292" mass="33054">MSLMPAEIFSEIYAFLKTTVKSSEVPVKSIIISLLVYAVKEFFKEAIFSCPAKGHNLYGNLFLYGPAAILFCFSLLVSESFWHATTSTCSGRRLVWWKSRKYIYLAILPPIIWLIVAFADGQYFVCSELGPLSTALAAANTSQAVTHVHETFANARTTSQIVAWGLLLCVMFIATIVLTVDRCIAKASEKVLRRSDFNELEAEAAVRIFNERLKPEAEKQAKEVVEEFFERYKNQSTEEQVRMGEEFLSKMYPQYGSLQFKMGMKETRGKKKADDSVQLIESGPHQKYTSIN</sequence>
<reference evidence="11 12" key="1">
    <citation type="journal article" date="2007" name="Science">
        <title>Sea anemone genome reveals ancestral eumetazoan gene repertoire and genomic organization.</title>
        <authorList>
            <person name="Putnam N.H."/>
            <person name="Srivastava M."/>
            <person name="Hellsten U."/>
            <person name="Dirks B."/>
            <person name="Chapman J."/>
            <person name="Salamov A."/>
            <person name="Terry A."/>
            <person name="Shapiro H."/>
            <person name="Lindquist E."/>
            <person name="Kapitonov V.V."/>
            <person name="Jurka J."/>
            <person name="Genikhovich G."/>
            <person name="Grigoriev I.V."/>
            <person name="Lucas S.M."/>
            <person name="Steele R.E."/>
            <person name="Finnerty J.R."/>
            <person name="Technau U."/>
            <person name="Martindale M.Q."/>
            <person name="Rokhsar D.S."/>
        </authorList>
    </citation>
    <scope>NUCLEOTIDE SEQUENCE [LARGE SCALE GENOMIC DNA]</scope>
    <source>
        <strain evidence="12">CH2 X CH6</strain>
    </source>
</reference>
<evidence type="ECO:0000256" key="4">
    <source>
        <dbReference type="ARBA" id="ARBA00022692"/>
    </source>
</evidence>
<dbReference type="GO" id="GO:0005261">
    <property type="term" value="F:monoatomic cation channel activity"/>
    <property type="evidence" value="ECO:0000318"/>
    <property type="project" value="GO_Central"/>
</dbReference>
<comment type="subcellular location">
    <subcellularLocation>
        <location evidence="1">Membrane</location>
        <topology evidence="1">Multi-pass membrane protein</topology>
    </subcellularLocation>
</comment>
<dbReference type="OrthoDB" id="5962981at2759"/>
<dbReference type="PhylomeDB" id="A7RYE0"/>
<keyword evidence="12" id="KW-1185">Reference proteome</keyword>
<dbReference type="OMA" id="HYYICAK"/>
<name>A7RYE0_NEMVE</name>
<evidence type="ECO:0000313" key="12">
    <source>
        <dbReference type="Proteomes" id="UP000001593"/>
    </source>
</evidence>
<keyword evidence="8" id="KW-0407">Ion channel</keyword>
<feature type="transmembrane region" description="Helical" evidence="10">
    <location>
        <begin position="102"/>
        <end position="125"/>
    </location>
</feature>
<accession>A7RYE0</accession>
<dbReference type="Pfam" id="PF14798">
    <property type="entry name" value="Ca_hom_mod"/>
    <property type="match status" value="1"/>
</dbReference>
<evidence type="ECO:0000256" key="9">
    <source>
        <dbReference type="SAM" id="MobiDB-lite"/>
    </source>
</evidence>
<dbReference type="InterPro" id="IPR029569">
    <property type="entry name" value="CALHM"/>
</dbReference>
<dbReference type="GO" id="GO:1904669">
    <property type="term" value="P:ATP export"/>
    <property type="evidence" value="ECO:0007669"/>
    <property type="project" value="UniProtKB-ARBA"/>
</dbReference>
<dbReference type="PANTHER" id="PTHR32261:SF1">
    <property type="entry name" value="CALCIUM HOMEOSTASIS MODULATOR PROTEIN"/>
    <property type="match status" value="1"/>
</dbReference>
<feature type="transmembrane region" description="Helical" evidence="10">
    <location>
        <begin position="161"/>
        <end position="180"/>
    </location>
</feature>
<keyword evidence="5 10" id="KW-1133">Transmembrane helix</keyword>
<dbReference type="KEGG" id="nve:5515383"/>
<evidence type="ECO:0000313" key="11">
    <source>
        <dbReference type="EMBL" id="EDO43444.1"/>
    </source>
</evidence>